<keyword evidence="4 7" id="KW-0694">RNA-binding</keyword>
<evidence type="ECO:0000256" key="2">
    <source>
        <dbReference type="ARBA" id="ARBA00022664"/>
    </source>
</evidence>
<dbReference type="RefSeq" id="XP_032825861.1">
    <property type="nucleotide sequence ID" value="XM_032969970.1"/>
</dbReference>
<dbReference type="SMART" id="SM00360">
    <property type="entry name" value="RRM"/>
    <property type="match status" value="3"/>
</dbReference>
<comment type="function">
    <text evidence="8">Necessary for the splicing of pre-mRNA.</text>
</comment>
<keyword evidence="3" id="KW-0677">Repeat</keyword>
<evidence type="ECO:0000259" key="10">
    <source>
        <dbReference type="PROSITE" id="PS50102"/>
    </source>
</evidence>
<dbReference type="NCBIfam" id="TIGR01642">
    <property type="entry name" value="U2AF_lg"/>
    <property type="match status" value="1"/>
</dbReference>
<evidence type="ECO:0000256" key="3">
    <source>
        <dbReference type="ARBA" id="ARBA00022737"/>
    </source>
</evidence>
<protein>
    <recommendedName>
        <fullName evidence="8">Splicing factor U2AF subunit</fullName>
    </recommendedName>
    <alternativeName>
        <fullName evidence="8">U2 snRNP auxiliary factor large subunit</fullName>
    </alternativeName>
</protein>
<dbReference type="GO" id="GO:0008380">
    <property type="term" value="P:RNA splicing"/>
    <property type="evidence" value="ECO:0007669"/>
    <property type="project" value="UniProtKB-KW"/>
</dbReference>
<feature type="compositionally biased region" description="Basic residues" evidence="9">
    <location>
        <begin position="24"/>
        <end position="68"/>
    </location>
</feature>
<reference evidence="12" key="1">
    <citation type="submission" date="2025-08" db="UniProtKB">
        <authorList>
            <consortium name="RefSeq"/>
        </authorList>
    </citation>
    <scope>IDENTIFICATION</scope>
    <source>
        <tissue evidence="12">Sperm</tissue>
    </source>
</reference>
<keyword evidence="11" id="KW-1185">Reference proteome</keyword>
<gene>
    <name evidence="12" type="primary">LOC116951413</name>
</gene>
<dbReference type="InterPro" id="IPR006529">
    <property type="entry name" value="U2AF_lg"/>
</dbReference>
<evidence type="ECO:0000256" key="6">
    <source>
        <dbReference type="ARBA" id="ARBA00023242"/>
    </source>
</evidence>
<keyword evidence="5 8" id="KW-0508">mRNA splicing</keyword>
<evidence type="ECO:0000313" key="12">
    <source>
        <dbReference type="RefSeq" id="XP_032825861.1"/>
    </source>
</evidence>
<dbReference type="Pfam" id="PF00076">
    <property type="entry name" value="RRM_1"/>
    <property type="match status" value="1"/>
</dbReference>
<dbReference type="PROSITE" id="PS50102">
    <property type="entry name" value="RRM"/>
    <property type="match status" value="3"/>
</dbReference>
<dbReference type="InterPro" id="IPR012677">
    <property type="entry name" value="Nucleotide-bd_a/b_plait_sf"/>
</dbReference>
<feature type="region of interest" description="Disordered" evidence="9">
    <location>
        <begin position="15"/>
        <end position="68"/>
    </location>
</feature>
<dbReference type="InterPro" id="IPR000504">
    <property type="entry name" value="RRM_dom"/>
</dbReference>
<organism evidence="11 12">
    <name type="scientific">Petromyzon marinus</name>
    <name type="common">Sea lamprey</name>
    <dbReference type="NCBI Taxonomy" id="7757"/>
    <lineage>
        <taxon>Eukaryota</taxon>
        <taxon>Metazoa</taxon>
        <taxon>Chordata</taxon>
        <taxon>Craniata</taxon>
        <taxon>Vertebrata</taxon>
        <taxon>Cyclostomata</taxon>
        <taxon>Hyperoartia</taxon>
        <taxon>Petromyzontiformes</taxon>
        <taxon>Petromyzontidae</taxon>
        <taxon>Petromyzon</taxon>
    </lineage>
</organism>
<dbReference type="SUPFAM" id="SSF54928">
    <property type="entry name" value="RNA-binding domain, RBD"/>
    <property type="match status" value="2"/>
</dbReference>
<dbReference type="CDD" id="cd12230">
    <property type="entry name" value="RRM1_U2AF65"/>
    <property type="match status" value="1"/>
</dbReference>
<dbReference type="GeneID" id="116951413"/>
<name>A0AAJ7X952_PETMA</name>
<feature type="domain" description="RRM" evidence="10">
    <location>
        <begin position="353"/>
        <end position="443"/>
    </location>
</feature>
<dbReference type="FunFam" id="3.30.70.330:FF:000074">
    <property type="entry name" value="U2 snRNP auxiliary factor large subunit"/>
    <property type="match status" value="1"/>
</dbReference>
<evidence type="ECO:0000313" key="11">
    <source>
        <dbReference type="Proteomes" id="UP001318040"/>
    </source>
</evidence>
<keyword evidence="6 8" id="KW-0539">Nucleus</keyword>
<dbReference type="GO" id="GO:0003723">
    <property type="term" value="F:RNA binding"/>
    <property type="evidence" value="ECO:0007669"/>
    <property type="project" value="UniProtKB-UniRule"/>
</dbReference>
<keyword evidence="2 8" id="KW-0507">mRNA processing</keyword>
<dbReference type="InterPro" id="IPR035979">
    <property type="entry name" value="RBD_domain_sf"/>
</dbReference>
<dbReference type="CDD" id="cd12232">
    <property type="entry name" value="RRM3_U2AF65"/>
    <property type="match status" value="1"/>
</dbReference>
<dbReference type="GO" id="GO:0005634">
    <property type="term" value="C:nucleus"/>
    <property type="evidence" value="ECO:0007669"/>
    <property type="project" value="UniProtKB-SubCell"/>
</dbReference>
<dbReference type="Proteomes" id="UP001318040">
    <property type="component" value="Chromosome 43"/>
</dbReference>
<evidence type="ECO:0000256" key="7">
    <source>
        <dbReference type="PROSITE-ProRule" id="PRU00176"/>
    </source>
</evidence>
<proteinExistence type="inferred from homology"/>
<evidence type="ECO:0000256" key="4">
    <source>
        <dbReference type="ARBA" id="ARBA00022884"/>
    </source>
</evidence>
<evidence type="ECO:0000256" key="9">
    <source>
        <dbReference type="SAM" id="MobiDB-lite"/>
    </source>
</evidence>
<dbReference type="CDD" id="cd12231">
    <property type="entry name" value="RRM2_U2AF65"/>
    <property type="match status" value="1"/>
</dbReference>
<dbReference type="PANTHER" id="PTHR23139">
    <property type="entry name" value="RNA-BINDING PROTEIN"/>
    <property type="match status" value="1"/>
</dbReference>
<feature type="domain" description="RRM" evidence="10">
    <location>
        <begin position="130"/>
        <end position="212"/>
    </location>
</feature>
<dbReference type="AlphaFoldDB" id="A0AAJ7X952"/>
<evidence type="ECO:0000256" key="5">
    <source>
        <dbReference type="ARBA" id="ARBA00023187"/>
    </source>
</evidence>
<accession>A0AAJ7X952</accession>
<evidence type="ECO:0000256" key="1">
    <source>
        <dbReference type="ARBA" id="ARBA00004123"/>
    </source>
</evidence>
<dbReference type="FunFam" id="3.30.70.330:FF:000097">
    <property type="entry name" value="U2 snRNP auxiliary factor large subunit"/>
    <property type="match status" value="1"/>
</dbReference>
<dbReference type="Gene3D" id="3.30.70.330">
    <property type="match status" value="3"/>
</dbReference>
<comment type="subcellular location">
    <subcellularLocation>
        <location evidence="1 8">Nucleus</location>
    </subcellularLocation>
</comment>
<sequence>MSEYDEFEKQLLNNREERLAEHGKVRRHSHKKRSRSHSRSRKRRSRSRDHKRRSRSRSRSPKKCRKKKAYKYWDVPAPGFEHITPLQYKAMQAAGQIPATPLLLPSVAGEVPAAPTQALVVGSQMTRQARRLYIGNIPFGATEEAMLMFFNTQMKLAGLNQAPGDPILAVQVNLDKNFAFLEFRSVDETTQAMAFDGILFQGQSLKIRRPHDYQPLPGMSEAPTVHVPGVVSTVVPDSPHKIFIGGLPSYLNEDQVKELLTAFGPLKAFNLVKDSSTSLSKGYAFCEYVDVNMTDQAIAGLNGMQIGDKKLVVQRASVGSKNAAQGAVTQAPVALQVPGLGPTQVQHSGLPTEVLCLMNMVTAAELAEEEEYEDIVEDIREECKKYGCVRSLEIPRPINGLEVPGCGKIFVEFSSILDCQRAQQALSGRKFASRVVVSKYFDPDKYHRREF</sequence>
<feature type="domain" description="RRM" evidence="10">
    <location>
        <begin position="240"/>
        <end position="318"/>
    </location>
</feature>
<dbReference type="KEGG" id="pmrn:116951413"/>
<dbReference type="GO" id="GO:0006397">
    <property type="term" value="P:mRNA processing"/>
    <property type="evidence" value="ECO:0007669"/>
    <property type="project" value="UniProtKB-KW"/>
</dbReference>
<evidence type="ECO:0000256" key="8">
    <source>
        <dbReference type="RuleBase" id="RU364135"/>
    </source>
</evidence>
<comment type="similarity">
    <text evidence="8">Belongs to the splicing factor SR family.</text>
</comment>